<name>A0ABQ7JZL8_9FUNG</name>
<keyword evidence="3" id="KW-1185">Reference proteome</keyword>
<organism evidence="2 3">
    <name type="scientific">Linnemannia gamsii</name>
    <dbReference type="NCBI Taxonomy" id="64522"/>
    <lineage>
        <taxon>Eukaryota</taxon>
        <taxon>Fungi</taxon>
        <taxon>Fungi incertae sedis</taxon>
        <taxon>Mucoromycota</taxon>
        <taxon>Mortierellomycotina</taxon>
        <taxon>Mortierellomycetes</taxon>
        <taxon>Mortierellales</taxon>
        <taxon>Mortierellaceae</taxon>
        <taxon>Linnemannia</taxon>
    </lineage>
</organism>
<comment type="caution">
    <text evidence="2">The sequence shown here is derived from an EMBL/GenBank/DDBJ whole genome shotgun (WGS) entry which is preliminary data.</text>
</comment>
<keyword evidence="1" id="KW-1133">Transmembrane helix</keyword>
<accession>A0ABQ7JZL8</accession>
<evidence type="ECO:0000313" key="3">
    <source>
        <dbReference type="Proteomes" id="UP001194696"/>
    </source>
</evidence>
<dbReference type="Proteomes" id="UP001194696">
    <property type="component" value="Unassembled WGS sequence"/>
</dbReference>
<dbReference type="EMBL" id="JAAAIM010000451">
    <property type="protein sequence ID" value="KAG0287879.1"/>
    <property type="molecule type" value="Genomic_DNA"/>
</dbReference>
<gene>
    <name evidence="2" type="ORF">BGZ96_008267</name>
</gene>
<proteinExistence type="predicted"/>
<evidence type="ECO:0000256" key="1">
    <source>
        <dbReference type="SAM" id="Phobius"/>
    </source>
</evidence>
<reference evidence="2 3" key="1">
    <citation type="journal article" date="2020" name="Fungal Divers.">
        <title>Resolving the Mortierellaceae phylogeny through synthesis of multi-gene phylogenetics and phylogenomics.</title>
        <authorList>
            <person name="Vandepol N."/>
            <person name="Liber J."/>
            <person name="Desiro A."/>
            <person name="Na H."/>
            <person name="Kennedy M."/>
            <person name="Barry K."/>
            <person name="Grigoriev I.V."/>
            <person name="Miller A.N."/>
            <person name="O'Donnell K."/>
            <person name="Stajich J.E."/>
            <person name="Bonito G."/>
        </authorList>
    </citation>
    <scope>NUCLEOTIDE SEQUENCE [LARGE SCALE GENOMIC DNA]</scope>
    <source>
        <strain evidence="2 3">AD045</strain>
    </source>
</reference>
<feature type="transmembrane region" description="Helical" evidence="1">
    <location>
        <begin position="56"/>
        <end position="75"/>
    </location>
</feature>
<sequence length="114" mass="12986">MAATYIAVMCFVAIIMCIRMRTRLRIISLFVTFLGLAIAAVGYLKARFIVHHNIFWAWNFTGEGMAVVVLTYAIVRIGTGFYPMPESHNVLRHHRQGPVGRDVDSDMMAVQRQR</sequence>
<keyword evidence="1" id="KW-0812">Transmembrane</keyword>
<evidence type="ECO:0000313" key="2">
    <source>
        <dbReference type="EMBL" id="KAG0287879.1"/>
    </source>
</evidence>
<protein>
    <submittedName>
        <fullName evidence="2">Uncharacterized protein</fullName>
    </submittedName>
</protein>
<keyword evidence="1" id="KW-0472">Membrane</keyword>
<feature type="transmembrane region" description="Helical" evidence="1">
    <location>
        <begin position="26"/>
        <end position="44"/>
    </location>
</feature>